<dbReference type="Proteomes" id="UP000030437">
    <property type="component" value="Unassembled WGS sequence"/>
</dbReference>
<protein>
    <recommendedName>
        <fullName evidence="3">Uracil-DNA glycosylase-like domain-containing protein</fullName>
    </recommendedName>
</protein>
<dbReference type="InterPro" id="IPR036895">
    <property type="entry name" value="Uracil-DNA_glycosylase-like_sf"/>
</dbReference>
<dbReference type="STRING" id="1220589.CD32_07135"/>
<proteinExistence type="predicted"/>
<evidence type="ECO:0008006" key="3">
    <source>
        <dbReference type="Google" id="ProtNLM"/>
    </source>
</evidence>
<name>A0A0A3IN35_9BACI</name>
<dbReference type="EMBL" id="JPVP01000052">
    <property type="protein sequence ID" value="KGR86161.1"/>
    <property type="molecule type" value="Genomic_DNA"/>
</dbReference>
<gene>
    <name evidence="1" type="ORF">CD32_07135</name>
</gene>
<evidence type="ECO:0000313" key="1">
    <source>
        <dbReference type="EMBL" id="KGR86161.1"/>
    </source>
</evidence>
<reference evidence="1 2" key="1">
    <citation type="submission" date="2014-02" db="EMBL/GenBank/DDBJ databases">
        <title>Draft genome sequence of Lysinibacillus odysseyi NBRC 100172.</title>
        <authorList>
            <person name="Zhang F."/>
            <person name="Wang G."/>
            <person name="Zhang L."/>
        </authorList>
    </citation>
    <scope>NUCLEOTIDE SEQUENCE [LARGE SCALE GENOMIC DNA]</scope>
    <source>
        <strain evidence="1 2">NBRC 100172</strain>
    </source>
</reference>
<dbReference type="SUPFAM" id="SSF52141">
    <property type="entry name" value="Uracil-DNA glycosylase-like"/>
    <property type="match status" value="1"/>
</dbReference>
<organism evidence="1 2">
    <name type="scientific">Lysinibacillus odysseyi 34hs-1 = NBRC 100172</name>
    <dbReference type="NCBI Taxonomy" id="1220589"/>
    <lineage>
        <taxon>Bacteria</taxon>
        <taxon>Bacillati</taxon>
        <taxon>Bacillota</taxon>
        <taxon>Bacilli</taxon>
        <taxon>Bacillales</taxon>
        <taxon>Bacillaceae</taxon>
        <taxon>Lysinibacillus</taxon>
    </lineage>
</organism>
<dbReference type="OrthoDB" id="573462at2"/>
<dbReference type="eggNOG" id="ENOG502ZCGB">
    <property type="taxonomic scope" value="Bacteria"/>
</dbReference>
<sequence>MAIVRHAMFPYFQKYIKLLPAAYTDHTLLADPFLLEEDRERHLKIYYTPFEYVNPAAKIIIAGITPGLHQMKRAYSTAMETSGTYEEVLRTVKRESSFHGTMRKNLVAMMDELKIADHLGIETCSQLFSTYHHLLHSTSILPHAVFYKGRNYNGSTPKIMKTPLLRKYAENYFPGNVEGIQETLIVPLGVNVQAVLGELIEKGLIPKHRLLRGFPHPSGGNGHRIRQFEEHKEQMMEEIREFFSSIPIKR</sequence>
<dbReference type="RefSeq" id="WP_052124775.1">
    <property type="nucleotide sequence ID" value="NZ_BCVX01000010.1"/>
</dbReference>
<keyword evidence="2" id="KW-1185">Reference proteome</keyword>
<dbReference type="AlphaFoldDB" id="A0A0A3IN35"/>
<comment type="caution">
    <text evidence="1">The sequence shown here is derived from an EMBL/GenBank/DDBJ whole genome shotgun (WGS) entry which is preliminary data.</text>
</comment>
<evidence type="ECO:0000313" key="2">
    <source>
        <dbReference type="Proteomes" id="UP000030437"/>
    </source>
</evidence>
<accession>A0A0A3IN35</accession>